<dbReference type="Proteomes" id="UP001154114">
    <property type="component" value="Chromosome 5"/>
</dbReference>
<reference evidence="1" key="1">
    <citation type="submission" date="2021-12" db="EMBL/GenBank/DDBJ databases">
        <authorList>
            <person name="King R."/>
        </authorList>
    </citation>
    <scope>NUCLEOTIDE SEQUENCE</scope>
</reference>
<dbReference type="PROSITE" id="PS00092">
    <property type="entry name" value="N6_MTASE"/>
    <property type="match status" value="1"/>
</dbReference>
<dbReference type="Pfam" id="PF06325">
    <property type="entry name" value="PrmA"/>
    <property type="match status" value="1"/>
</dbReference>
<evidence type="ECO:0000313" key="1">
    <source>
        <dbReference type="EMBL" id="CAD0196938.1"/>
    </source>
</evidence>
<dbReference type="CDD" id="cd02440">
    <property type="entry name" value="AdoMet_MTases"/>
    <property type="match status" value="1"/>
</dbReference>
<protein>
    <recommendedName>
        <fullName evidence="3">Methyltransferase small domain-containing protein</fullName>
    </recommendedName>
</protein>
<dbReference type="PANTHER" id="PTHR23290">
    <property type="entry name" value="RRNA N6-ADENOSINE-METHYLTRANSFERASE METTL5"/>
    <property type="match status" value="1"/>
</dbReference>
<dbReference type="GO" id="GO:0003676">
    <property type="term" value="F:nucleic acid binding"/>
    <property type="evidence" value="ECO:0007669"/>
    <property type="project" value="InterPro"/>
</dbReference>
<name>A0A9N8KV00_CHRIL</name>
<evidence type="ECO:0008006" key="3">
    <source>
        <dbReference type="Google" id="ProtNLM"/>
    </source>
</evidence>
<dbReference type="Gene3D" id="3.40.50.150">
    <property type="entry name" value="Vaccinia Virus protein VP39"/>
    <property type="match status" value="1"/>
</dbReference>
<dbReference type="GO" id="GO:0008988">
    <property type="term" value="F:rRNA (adenine-N6-)-methyltransferase activity"/>
    <property type="evidence" value="ECO:0007669"/>
    <property type="project" value="TreeGrafter"/>
</dbReference>
<keyword evidence="2" id="KW-1185">Reference proteome</keyword>
<dbReference type="InterPro" id="IPR029063">
    <property type="entry name" value="SAM-dependent_MTases_sf"/>
</dbReference>
<organism evidence="1 2">
    <name type="scientific">Chrysodeixis includens</name>
    <name type="common">Soybean looper</name>
    <name type="synonym">Pseudoplusia includens</name>
    <dbReference type="NCBI Taxonomy" id="689277"/>
    <lineage>
        <taxon>Eukaryota</taxon>
        <taxon>Metazoa</taxon>
        <taxon>Ecdysozoa</taxon>
        <taxon>Arthropoda</taxon>
        <taxon>Hexapoda</taxon>
        <taxon>Insecta</taxon>
        <taxon>Pterygota</taxon>
        <taxon>Neoptera</taxon>
        <taxon>Endopterygota</taxon>
        <taxon>Lepidoptera</taxon>
        <taxon>Glossata</taxon>
        <taxon>Ditrysia</taxon>
        <taxon>Noctuoidea</taxon>
        <taxon>Noctuidae</taxon>
        <taxon>Plusiinae</taxon>
        <taxon>Chrysodeixis</taxon>
    </lineage>
</organism>
<dbReference type="PANTHER" id="PTHR23290:SF0">
    <property type="entry name" value="RRNA N6-ADENOSINE-METHYLTRANSFERASE METTL5"/>
    <property type="match status" value="1"/>
</dbReference>
<sequence length="213" mass="24065">MSALMKLKTLQSHLESLSGFTDPKVQYEQYETPAHLAATALYTIQTQFDSIENSIVLDAGCGPGIWGIGAALLGASFVTAVDIDENALDVFRENVDEMEITNIDAIQCDFLDSRVGQWEGYYDTVLMNPPFGTKNNSGIDMQFLRMGTYLSCDSVYSLHKSSTRKHIEKKVKDWGMKGSVIAEMKFNISQTYRFHKQHSCNIAVDVWRVYHHY</sequence>
<dbReference type="InterPro" id="IPR051720">
    <property type="entry name" value="rRNA_MeTrfase/Polyamine_Synth"/>
</dbReference>
<dbReference type="OrthoDB" id="419617at2759"/>
<gene>
    <name evidence="1" type="ORF">CINC_LOCUS11226</name>
</gene>
<dbReference type="InterPro" id="IPR002052">
    <property type="entry name" value="DNA_methylase_N6_adenine_CS"/>
</dbReference>
<dbReference type="EMBL" id="LR824008">
    <property type="protein sequence ID" value="CAD0196938.1"/>
    <property type="molecule type" value="Genomic_DNA"/>
</dbReference>
<accession>A0A9N8KV00</accession>
<evidence type="ECO:0000313" key="2">
    <source>
        <dbReference type="Proteomes" id="UP001154114"/>
    </source>
</evidence>
<dbReference type="SUPFAM" id="SSF53335">
    <property type="entry name" value="S-adenosyl-L-methionine-dependent methyltransferases"/>
    <property type="match status" value="1"/>
</dbReference>
<dbReference type="AlphaFoldDB" id="A0A9N8KV00"/>
<proteinExistence type="predicted"/>